<dbReference type="GO" id="GO:0008270">
    <property type="term" value="F:zinc ion binding"/>
    <property type="evidence" value="ECO:0007669"/>
    <property type="project" value="UniProtKB-KW"/>
</dbReference>
<dbReference type="PROSITE" id="PS50188">
    <property type="entry name" value="B302_SPRY"/>
    <property type="match status" value="1"/>
</dbReference>
<feature type="domain" description="RING-type" evidence="9">
    <location>
        <begin position="1219"/>
        <end position="1257"/>
    </location>
</feature>
<dbReference type="SUPFAM" id="SSF49899">
    <property type="entry name" value="Concanavalin A-like lectins/glucanases"/>
    <property type="match status" value="1"/>
</dbReference>
<dbReference type="GO" id="GO:0061630">
    <property type="term" value="F:ubiquitin protein ligase activity"/>
    <property type="evidence" value="ECO:0007669"/>
    <property type="project" value="UniProtKB-EC"/>
</dbReference>
<dbReference type="EMBL" id="JAWJWE010000002">
    <property type="protein sequence ID" value="KAK6643235.1"/>
    <property type="molecule type" value="Genomic_DNA"/>
</dbReference>
<dbReference type="Gene3D" id="2.60.120.920">
    <property type="match status" value="1"/>
</dbReference>
<dbReference type="InterPro" id="IPR057987">
    <property type="entry name" value="TPR_RNF123/RKP"/>
</dbReference>
<keyword evidence="5 8" id="KW-0863">Zinc-finger</keyword>
<dbReference type="SMART" id="SM00449">
    <property type="entry name" value="SPRY"/>
    <property type="match status" value="1"/>
</dbReference>
<dbReference type="GO" id="GO:0005737">
    <property type="term" value="C:cytoplasm"/>
    <property type="evidence" value="ECO:0007669"/>
    <property type="project" value="TreeGrafter"/>
</dbReference>
<dbReference type="GO" id="GO:0051603">
    <property type="term" value="P:proteolysis involved in protein catabolic process"/>
    <property type="evidence" value="ECO:0007669"/>
    <property type="project" value="TreeGrafter"/>
</dbReference>
<dbReference type="InterPro" id="IPR001841">
    <property type="entry name" value="Znf_RING"/>
</dbReference>
<dbReference type="InterPro" id="IPR035773">
    <property type="entry name" value="SPRY_RNF123"/>
</dbReference>
<dbReference type="PANTHER" id="PTHR13363">
    <property type="entry name" value="RING FINGER AND SRY DOMAIN-CONTAINING"/>
    <property type="match status" value="1"/>
</dbReference>
<evidence type="ECO:0000256" key="3">
    <source>
        <dbReference type="ARBA" id="ARBA00022679"/>
    </source>
</evidence>
<dbReference type="Pfam" id="PF25576">
    <property type="entry name" value="TPR_RNF123"/>
    <property type="match status" value="1"/>
</dbReference>
<dbReference type="InterPro" id="IPR045129">
    <property type="entry name" value="RNF123/RKP/RSPRY1"/>
</dbReference>
<dbReference type="Pfam" id="PF00622">
    <property type="entry name" value="SPRY"/>
    <property type="match status" value="1"/>
</dbReference>
<dbReference type="InterPro" id="IPR001870">
    <property type="entry name" value="B30.2/SPRY"/>
</dbReference>
<dbReference type="SUPFAM" id="SSF57850">
    <property type="entry name" value="RING/U-box"/>
    <property type="match status" value="1"/>
</dbReference>
<keyword evidence="7" id="KW-0862">Zinc</keyword>
<dbReference type="Pfam" id="PF13920">
    <property type="entry name" value="zf-C3HC4_3"/>
    <property type="match status" value="1"/>
</dbReference>
<evidence type="ECO:0000313" key="12">
    <source>
        <dbReference type="Proteomes" id="UP001372834"/>
    </source>
</evidence>
<comment type="catalytic activity">
    <reaction evidence="1">
        <text>S-ubiquitinyl-[E2 ubiquitin-conjugating enzyme]-L-cysteine + [acceptor protein]-L-lysine = [E2 ubiquitin-conjugating enzyme]-L-cysteine + N(6)-ubiquitinyl-[acceptor protein]-L-lysine.</text>
        <dbReference type="EC" id="2.3.2.27"/>
    </reaction>
</comment>
<name>A0AAN8SDV9_POLSC</name>
<keyword evidence="4" id="KW-0479">Metal-binding</keyword>
<dbReference type="Gene3D" id="3.30.40.10">
    <property type="entry name" value="Zinc/RING finger domain, C3HC4 (zinc finger)"/>
    <property type="match status" value="1"/>
</dbReference>
<dbReference type="AlphaFoldDB" id="A0AAN8SDV9"/>
<dbReference type="InterPro" id="IPR043136">
    <property type="entry name" value="B30.2/SPRY_sf"/>
</dbReference>
<evidence type="ECO:0000256" key="6">
    <source>
        <dbReference type="ARBA" id="ARBA00022786"/>
    </source>
</evidence>
<organism evidence="11 12">
    <name type="scientific">Polyplax serrata</name>
    <name type="common">Common mouse louse</name>
    <dbReference type="NCBI Taxonomy" id="468196"/>
    <lineage>
        <taxon>Eukaryota</taxon>
        <taxon>Metazoa</taxon>
        <taxon>Ecdysozoa</taxon>
        <taxon>Arthropoda</taxon>
        <taxon>Hexapoda</taxon>
        <taxon>Insecta</taxon>
        <taxon>Pterygota</taxon>
        <taxon>Neoptera</taxon>
        <taxon>Paraneoptera</taxon>
        <taxon>Psocodea</taxon>
        <taxon>Troctomorpha</taxon>
        <taxon>Phthiraptera</taxon>
        <taxon>Anoplura</taxon>
        <taxon>Polyplacidae</taxon>
        <taxon>Polyplax</taxon>
    </lineage>
</organism>
<feature type="domain" description="B30.2/SPRY" evidence="10">
    <location>
        <begin position="43"/>
        <end position="222"/>
    </location>
</feature>
<dbReference type="GO" id="GO:0016567">
    <property type="term" value="P:protein ubiquitination"/>
    <property type="evidence" value="ECO:0007669"/>
    <property type="project" value="UniProtKB-ARBA"/>
</dbReference>
<dbReference type="EC" id="2.3.2.27" evidence="2"/>
<dbReference type="CDD" id="cd16541">
    <property type="entry name" value="RING-HC_RNF123"/>
    <property type="match status" value="1"/>
</dbReference>
<dbReference type="FunFam" id="3.30.40.10:FF:000133">
    <property type="entry name" value="E3 ubiquitin-protein ligase RNF123"/>
    <property type="match status" value="1"/>
</dbReference>
<reference evidence="11 12" key="1">
    <citation type="submission" date="2023-10" db="EMBL/GenBank/DDBJ databases">
        <title>Genomes of two closely related lineages of the louse Polyplax serrata with different host specificities.</title>
        <authorList>
            <person name="Martinu J."/>
            <person name="Tarabai H."/>
            <person name="Stefka J."/>
            <person name="Hypsa V."/>
        </authorList>
    </citation>
    <scope>NUCLEOTIDE SEQUENCE [LARGE SCALE GENOMIC DNA]</scope>
    <source>
        <strain evidence="11">HR10_N</strain>
    </source>
</reference>
<evidence type="ECO:0000256" key="2">
    <source>
        <dbReference type="ARBA" id="ARBA00012483"/>
    </source>
</evidence>
<evidence type="ECO:0000256" key="8">
    <source>
        <dbReference type="PROSITE-ProRule" id="PRU00175"/>
    </source>
</evidence>
<dbReference type="InterPro" id="IPR013320">
    <property type="entry name" value="ConA-like_dom_sf"/>
</dbReference>
<evidence type="ECO:0000256" key="4">
    <source>
        <dbReference type="ARBA" id="ARBA00022723"/>
    </source>
</evidence>
<proteinExistence type="predicted"/>
<evidence type="ECO:0000256" key="7">
    <source>
        <dbReference type="ARBA" id="ARBA00022833"/>
    </source>
</evidence>
<evidence type="ECO:0000259" key="9">
    <source>
        <dbReference type="PROSITE" id="PS50089"/>
    </source>
</evidence>
<sequence length="1280" mass="144928">MEVSEILTRIFNHDFNFKTEDGSNNVKFSKDLAQWVTSTLDSRVPYFTPVVDNRNGRIGPSNVKFDVSAHFGLFIIGSERLNVHSQSNFSSILCNVCVYQGKWQYEVQLGTKGVMQIGWATRGCRFSQETGVGDTFDSYAYDGNRIRKWNSYTQKYGQPWLSGDIIGCCGDFDKGTLEFFRNGISMGEAFDNVHLGPGWAYFPAVSLGFGEHLIANFGNTPFRYPVNGYEPLQIHPVQAVERCNLILDWFYNLLTVEETYTQSSSEAALNKDVNMTSDAFFLIVGRLLVYALAPLTTLPFLTDSCIIPYIEKLLGKDINYTKSSKGKSLAYSGNRGKVVRWFDILWAFLEERELKPFLENLCSQLLSRFRHVPGNLEYSEQKRSLSLLRSVCEHPRSRQLLLNHIFFDTVKLVEFLHVKMLDEPGLIGIIDHPWWDCHGTDKEVEERKKPYLKACNRIFEAISSVEALQVELLKCLMNNTDGSSRQPSSRKIFLKRLRIFFHDNYMSTRSIPLMQTPLPVTLCCFHRLLVMFRELWESEVGKRPVVMDPKVFYDASINYYTVDRVGGVLSHLNKTYIQELTAVLGPDHRVVNKKIVQENPSAARMIAPLDIVDGQFLPGFLGGPSIAIRVPPEAQANGAAVGLPSVVPMLARLLQQANGGPSGGPFGFDGSLGVLRPDKSRVSNGFVDNTQSLMELLDGIILFYHTSAHKQIVKVSAMRDNMEDYVTAYESARTRLESFKNPNKAMKRESTSVIHSEIEKTRQVFESKLEEQARFMAWVRAAIFSQEKQRQLSWLLNVLMASVKASSNEGVLFSFLPEFYLDSLFEICSALRVLFHPTCPVEDIDGFGHVLSQLSEFLCVHFADPRIVNASSKDTVVQALATFVANPVTLQSLEKVTFDTQRNMVKGLLRPYENRAWAQSNWILVRFWQGCGFAFRYEKSPHLTKKVGPRFLQSDSAIINQYIKPLPSKVYQNHVKDIMLNNEPVATVFLNSVLNQLNWAFSEFIGMLQEIQNISSRPERVFIESRQLKICATCFDLSLSLLRVLEMVCNISGTVFTDPERPNSELLLSRLYQLICQILNRVSSTTGCFQHVVLLEIPDLEGVDHFPILAAVTGILLALFKDDIKNFRESNPVSNVAHVLLTEPSFQLCSLTFLLGDFRQQAESTKAKTVIKSKAFSFNNYQGDVTEEELRDVRRLINLLEVGQRKVSAMSLHSDDDVCTICYANPVSVVFEPCRHQSCKVCIAHHLLNGRECFFCKSMIERVLDVHGVILHDLGKAAEV</sequence>
<keyword evidence="6" id="KW-0833">Ubl conjugation pathway</keyword>
<dbReference type="PANTHER" id="PTHR13363:SF5">
    <property type="entry name" value="E3 UBIQUITIN-PROTEIN LIGASE RNF123"/>
    <property type="match status" value="1"/>
</dbReference>
<dbReference type="Proteomes" id="UP001372834">
    <property type="component" value="Unassembled WGS sequence"/>
</dbReference>
<accession>A0AAN8SDV9</accession>
<evidence type="ECO:0000256" key="5">
    <source>
        <dbReference type="ARBA" id="ARBA00022771"/>
    </source>
</evidence>
<dbReference type="CDD" id="cd12882">
    <property type="entry name" value="SPRY_RNF123"/>
    <property type="match status" value="1"/>
</dbReference>
<evidence type="ECO:0000313" key="11">
    <source>
        <dbReference type="EMBL" id="KAK6643235.1"/>
    </source>
</evidence>
<protein>
    <recommendedName>
        <fullName evidence="2">RING-type E3 ubiquitin transferase</fullName>
        <ecNumber evidence="2">2.3.2.27</ecNumber>
    </recommendedName>
</protein>
<evidence type="ECO:0000256" key="1">
    <source>
        <dbReference type="ARBA" id="ARBA00000900"/>
    </source>
</evidence>
<dbReference type="PROSITE" id="PS50089">
    <property type="entry name" value="ZF_RING_2"/>
    <property type="match status" value="1"/>
</dbReference>
<evidence type="ECO:0000259" key="10">
    <source>
        <dbReference type="PROSITE" id="PS50188"/>
    </source>
</evidence>
<dbReference type="InterPro" id="IPR013083">
    <property type="entry name" value="Znf_RING/FYVE/PHD"/>
</dbReference>
<dbReference type="InterPro" id="IPR003877">
    <property type="entry name" value="SPRY_dom"/>
</dbReference>
<keyword evidence="3" id="KW-0808">Transferase</keyword>
<comment type="caution">
    <text evidence="11">The sequence shown here is derived from an EMBL/GenBank/DDBJ whole genome shotgun (WGS) entry which is preliminary data.</text>
</comment>
<gene>
    <name evidence="11" type="ORF">RUM43_004740</name>
</gene>